<accession>A0A564Z9S2</accession>
<protein>
    <submittedName>
        <fullName evidence="1">Uncharacterized protein</fullName>
    </submittedName>
</protein>
<dbReference type="AlphaFoldDB" id="A0A564Z9S2"/>
<dbReference type="Proteomes" id="UP000321570">
    <property type="component" value="Unassembled WGS sequence"/>
</dbReference>
<name>A0A564Z9S2_HYMDI</name>
<evidence type="ECO:0000313" key="2">
    <source>
        <dbReference type="Proteomes" id="UP000321570"/>
    </source>
</evidence>
<proteinExistence type="predicted"/>
<gene>
    <name evidence="1" type="ORF">WMSIL1_LOCUS13793</name>
</gene>
<dbReference type="EMBL" id="CABIJS010000698">
    <property type="protein sequence ID" value="VUZ56089.1"/>
    <property type="molecule type" value="Genomic_DNA"/>
</dbReference>
<feature type="non-terminal residue" evidence="1">
    <location>
        <position position="641"/>
    </location>
</feature>
<reference evidence="1 2" key="1">
    <citation type="submission" date="2019-07" db="EMBL/GenBank/DDBJ databases">
        <authorList>
            <person name="Jastrzebski P J."/>
            <person name="Paukszto L."/>
            <person name="Jastrzebski P J."/>
        </authorList>
    </citation>
    <scope>NUCLEOTIDE SEQUENCE [LARGE SCALE GENOMIC DNA]</scope>
    <source>
        <strain evidence="1 2">WMS-il1</strain>
    </source>
</reference>
<keyword evidence="2" id="KW-1185">Reference proteome</keyword>
<feature type="non-terminal residue" evidence="1">
    <location>
        <position position="1"/>
    </location>
</feature>
<sequence>TVLKNFFQLIFQCFESDKSRISSDCRSFTWTALYNVLSQSHDNDSVIVLIHQDEQLRSMLHRLAQFAEVHFRASTELPYDLHPILIGVLLELCLQMKQELSLESIPLNVTNSTFIDKVISFCLEKSQESLEISEQLEEVKTLSVPMSYYLTEEKQLTYSPNKKRLTLFFFVFYRFLHVSDLSKSNDRAILQKFIHEIEHLRSYDLAYLAATKHNEIKIWFSDLVSSILDLLKREDLRKGSSLIHLMIDLLEFLCMGKVFPLVQVAPIQLKKVLQLVLETKSSLLQLRIIRLLAEWSRKMNPLEPDEYLAWPRHYNLSLSDQPDTTENIPLVRMFGFVRSSISLSHWQQGSNQAYPPSVLSTIWSSEDFSLSEDSMEFPGSSSTFRRDSGGVTVSLWYKMTSMLQDKELTDCNKLSKSILFEFASHGELLHLFTLEESIKSESSEMSPCTLRSIEVWLAPSAKGIYTRIHREHDGFISSSEMLIPNVLTSSNWSHLLFNITLSKRSGKISILSNASTFREKIFHLESTGKRIGHILRFRPESHSLNLWIGHDSVVPDEITNRLKTPTLFTSGLHVFTGAIFSKLSTLRVGDETRSQMKELALYLAICGPNCSLDGWTGLLARGRCYLNALLECLDPKDVTDV</sequence>
<organism evidence="1 2">
    <name type="scientific">Hymenolepis diminuta</name>
    <name type="common">Rat tapeworm</name>
    <dbReference type="NCBI Taxonomy" id="6216"/>
    <lineage>
        <taxon>Eukaryota</taxon>
        <taxon>Metazoa</taxon>
        <taxon>Spiralia</taxon>
        <taxon>Lophotrochozoa</taxon>
        <taxon>Platyhelminthes</taxon>
        <taxon>Cestoda</taxon>
        <taxon>Eucestoda</taxon>
        <taxon>Cyclophyllidea</taxon>
        <taxon>Hymenolepididae</taxon>
        <taxon>Hymenolepis</taxon>
    </lineage>
</organism>
<evidence type="ECO:0000313" key="1">
    <source>
        <dbReference type="EMBL" id="VUZ56089.1"/>
    </source>
</evidence>